<evidence type="ECO:0000313" key="2">
    <source>
        <dbReference type="Proteomes" id="UP000234343"/>
    </source>
</evidence>
<accession>A0A2H5FGY6</accession>
<organism evidence="1 2">
    <name type="scientific">Legionella sainthelensi</name>
    <dbReference type="NCBI Taxonomy" id="28087"/>
    <lineage>
        <taxon>Bacteria</taxon>
        <taxon>Pseudomonadati</taxon>
        <taxon>Pseudomonadota</taxon>
        <taxon>Gammaproteobacteria</taxon>
        <taxon>Legionellales</taxon>
        <taxon>Legionellaceae</taxon>
        <taxon>Legionella</taxon>
    </lineage>
</organism>
<dbReference type="AlphaFoldDB" id="A0A2H5FGY6"/>
<name>A0A2H5FGY6_9GAMM</name>
<protein>
    <submittedName>
        <fullName evidence="1">Uncharacterized protein</fullName>
    </submittedName>
</protein>
<dbReference type="KEGG" id="lsh:CAB17_01160"/>
<dbReference type="EMBL" id="CP025491">
    <property type="protein sequence ID" value="AUH70812.1"/>
    <property type="molecule type" value="Genomic_DNA"/>
</dbReference>
<sequence length="191" mass="21336">MLQDFLKDKVTLVKNNGTKVRSEIPAQVSSNRIIIFDSSLPIEVGDHILRQLKSGLVEDFIVDDPCFQTGHGSIPDSFQIKVHRSDEPTAKPEVIINQISGNNARINIHSTDNSTNIVGDHNQLFSTMNQLIEDNIDSDDERERLRVLVSELKENVGKPNFKNAYDKFIEGAANHMTIFVPIISALSLLLS</sequence>
<reference evidence="1 2" key="1">
    <citation type="submission" date="2017-12" db="EMBL/GenBank/DDBJ databases">
        <title>Legionella sainthelensi LA01-117, whole genome sequence of a clinical isolate from New Zealand.</title>
        <authorList>
            <person name="Cree S.L."/>
            <person name="Slow S."/>
            <person name="Kennedy M.A."/>
            <person name="Murdoch D.R."/>
            <person name="Biggs P.J."/>
            <person name="Anderson T."/>
        </authorList>
    </citation>
    <scope>NUCLEOTIDE SEQUENCE [LARGE SCALE GENOMIC DNA]</scope>
    <source>
        <strain evidence="1 2">LA01-117</strain>
    </source>
</reference>
<keyword evidence="2" id="KW-1185">Reference proteome</keyword>
<gene>
    <name evidence="1" type="ORF">CAB17_01160</name>
</gene>
<evidence type="ECO:0000313" key="1">
    <source>
        <dbReference type="EMBL" id="AUH70812.1"/>
    </source>
</evidence>
<dbReference type="Proteomes" id="UP000234343">
    <property type="component" value="Chromosome"/>
</dbReference>
<dbReference type="RefSeq" id="WP_101898586.1">
    <property type="nucleotide sequence ID" value="NZ_CP025491.2"/>
</dbReference>
<proteinExistence type="predicted"/>